<evidence type="ECO:0000256" key="1">
    <source>
        <dbReference type="ARBA" id="ARBA00004651"/>
    </source>
</evidence>
<evidence type="ECO:0000313" key="8">
    <source>
        <dbReference type="Proteomes" id="UP001596058"/>
    </source>
</evidence>
<protein>
    <submittedName>
        <fullName evidence="7">MFS transporter</fullName>
    </submittedName>
</protein>
<gene>
    <name evidence="7" type="ORF">ACFPZ3_56370</name>
</gene>
<dbReference type="PROSITE" id="PS50850">
    <property type="entry name" value="MFS"/>
    <property type="match status" value="1"/>
</dbReference>
<reference evidence="8" key="1">
    <citation type="journal article" date="2019" name="Int. J. Syst. Evol. Microbiol.">
        <title>The Global Catalogue of Microorganisms (GCM) 10K type strain sequencing project: providing services to taxonomists for standard genome sequencing and annotation.</title>
        <authorList>
            <consortium name="The Broad Institute Genomics Platform"/>
            <consortium name="The Broad Institute Genome Sequencing Center for Infectious Disease"/>
            <person name="Wu L."/>
            <person name="Ma J."/>
        </authorList>
    </citation>
    <scope>NUCLEOTIDE SEQUENCE [LARGE SCALE GENOMIC DNA]</scope>
    <source>
        <strain evidence="8">CCUG 53903</strain>
    </source>
</reference>
<feature type="transmembrane region" description="Helical" evidence="5">
    <location>
        <begin position="402"/>
        <end position="423"/>
    </location>
</feature>
<accession>A0ABW1D8D8</accession>
<dbReference type="PANTHER" id="PTHR23528:SF1">
    <property type="entry name" value="MAJOR FACILITATOR SUPERFAMILY (MFS) PROFILE DOMAIN-CONTAINING PROTEIN"/>
    <property type="match status" value="1"/>
</dbReference>
<feature type="transmembrane region" description="Helical" evidence="5">
    <location>
        <begin position="313"/>
        <end position="332"/>
    </location>
</feature>
<feature type="transmembrane region" description="Helical" evidence="5">
    <location>
        <begin position="97"/>
        <end position="118"/>
    </location>
</feature>
<evidence type="ECO:0000256" key="5">
    <source>
        <dbReference type="SAM" id="Phobius"/>
    </source>
</evidence>
<feature type="transmembrane region" description="Helical" evidence="5">
    <location>
        <begin position="124"/>
        <end position="145"/>
    </location>
</feature>
<feature type="transmembrane region" description="Helical" evidence="5">
    <location>
        <begin position="281"/>
        <end position="301"/>
    </location>
</feature>
<feature type="transmembrane region" description="Helical" evidence="5">
    <location>
        <begin position="240"/>
        <end position="261"/>
    </location>
</feature>
<evidence type="ECO:0000256" key="3">
    <source>
        <dbReference type="ARBA" id="ARBA00022989"/>
    </source>
</evidence>
<organism evidence="7 8">
    <name type="scientific">Nonomuraea insulae</name>
    <dbReference type="NCBI Taxonomy" id="1616787"/>
    <lineage>
        <taxon>Bacteria</taxon>
        <taxon>Bacillati</taxon>
        <taxon>Actinomycetota</taxon>
        <taxon>Actinomycetes</taxon>
        <taxon>Streptosporangiales</taxon>
        <taxon>Streptosporangiaceae</taxon>
        <taxon>Nonomuraea</taxon>
    </lineage>
</organism>
<keyword evidence="8" id="KW-1185">Reference proteome</keyword>
<dbReference type="SUPFAM" id="SSF103473">
    <property type="entry name" value="MFS general substrate transporter"/>
    <property type="match status" value="1"/>
</dbReference>
<feature type="transmembrane region" description="Helical" evidence="5">
    <location>
        <begin position="376"/>
        <end position="396"/>
    </location>
</feature>
<evidence type="ECO:0000259" key="6">
    <source>
        <dbReference type="PROSITE" id="PS50850"/>
    </source>
</evidence>
<feature type="transmembrane region" description="Helical" evidence="5">
    <location>
        <begin position="338"/>
        <end position="364"/>
    </location>
</feature>
<dbReference type="RefSeq" id="WP_379522716.1">
    <property type="nucleotide sequence ID" value="NZ_JBHSPA010000091.1"/>
</dbReference>
<dbReference type="Proteomes" id="UP001596058">
    <property type="component" value="Unassembled WGS sequence"/>
</dbReference>
<feature type="transmembrane region" description="Helical" evidence="5">
    <location>
        <begin position="25"/>
        <end position="43"/>
    </location>
</feature>
<feature type="transmembrane region" description="Helical" evidence="5">
    <location>
        <begin position="184"/>
        <end position="204"/>
    </location>
</feature>
<dbReference type="InterPro" id="IPR036259">
    <property type="entry name" value="MFS_trans_sf"/>
</dbReference>
<feature type="domain" description="Major facilitator superfamily (MFS) profile" evidence="6">
    <location>
        <begin position="26"/>
        <end position="427"/>
    </location>
</feature>
<proteinExistence type="predicted"/>
<feature type="transmembrane region" description="Helical" evidence="5">
    <location>
        <begin position="157"/>
        <end position="178"/>
    </location>
</feature>
<comment type="caution">
    <text evidence="7">The sequence shown here is derived from an EMBL/GenBank/DDBJ whole genome shotgun (WGS) entry which is preliminary data.</text>
</comment>
<keyword evidence="4 5" id="KW-0472">Membrane</keyword>
<keyword evidence="3 5" id="KW-1133">Transmembrane helix</keyword>
<evidence type="ECO:0000256" key="2">
    <source>
        <dbReference type="ARBA" id="ARBA00022692"/>
    </source>
</evidence>
<keyword evidence="2 5" id="KW-0812">Transmembrane</keyword>
<feature type="transmembrane region" description="Helical" evidence="5">
    <location>
        <begin position="63"/>
        <end position="85"/>
    </location>
</feature>
<dbReference type="Pfam" id="PF13347">
    <property type="entry name" value="MFS_2"/>
    <property type="match status" value="1"/>
</dbReference>
<dbReference type="Gene3D" id="1.20.1250.20">
    <property type="entry name" value="MFS general substrate transporter like domains"/>
    <property type="match status" value="2"/>
</dbReference>
<evidence type="ECO:0000256" key="4">
    <source>
        <dbReference type="ARBA" id="ARBA00023136"/>
    </source>
</evidence>
<dbReference type="InterPro" id="IPR020846">
    <property type="entry name" value="MFS_dom"/>
</dbReference>
<dbReference type="EMBL" id="JBHSPA010000091">
    <property type="protein sequence ID" value="MFC5833290.1"/>
    <property type="molecule type" value="Genomic_DNA"/>
</dbReference>
<dbReference type="PANTHER" id="PTHR23528">
    <property type="match status" value="1"/>
</dbReference>
<evidence type="ECO:0000313" key="7">
    <source>
        <dbReference type="EMBL" id="MFC5833290.1"/>
    </source>
</evidence>
<comment type="subcellular location">
    <subcellularLocation>
        <location evidence="1">Cell membrane</location>
        <topology evidence="1">Multi-pass membrane protein</topology>
    </subcellularLocation>
</comment>
<name>A0ABW1D8D8_9ACTN</name>
<sequence>MSSADVTPDAPPLPSSPSPRVPGRFLGPLLVGNLAMFGLFQGIQQILLPGQVADIDPAGKVAAYGVLASLGAGVAAVGNPLFGALSDRTRGRFGRRAPWLLASAIVAFLAMLLLGGMGSLFTLGVVYVAVMAAMSAYQAVIGALVPDRVPEARRGLVSSLVGVATTVGVLLGVNGASALAGNRIAGYAVLGAVLVVATILLVTLSRDPVPTAAAAAADTGHVPLLVRLGRFFSGLADRDFRWAFVARVLMMAGYWTINTYLLYTLTDYIGAEAIPAGDASAAVATLATVSMVTMFVTTLFSGALSDRLNRRKAFVIVSSMGMAAAAVIPLVWPTWTGMLLYSALSGLFFGIYGAVDQAIMTLVLPKAENSGRDLGLLNVATTGPQIAGPFIAAAIIGLTGGYGGLFAFVIVTALLGAVAIVPIRKIR</sequence>